<keyword evidence="2" id="KW-0812">Transmembrane</keyword>
<dbReference type="EMBL" id="JACCJC010000001">
    <property type="protein sequence ID" value="KAF6241309.1"/>
    <property type="molecule type" value="Genomic_DNA"/>
</dbReference>
<dbReference type="PANTHER" id="PTHR45648:SF85">
    <property type="entry name" value="A, PUTATIVE (AFU_ORTHOLOGUE AFUA_2G10760)-RELATED"/>
    <property type="match status" value="1"/>
</dbReference>
<dbReference type="Pfam" id="PF00657">
    <property type="entry name" value="Lipase_GDSL"/>
    <property type="match status" value="1"/>
</dbReference>
<keyword evidence="2" id="KW-0472">Membrane</keyword>
<feature type="transmembrane region" description="Helical" evidence="2">
    <location>
        <begin position="36"/>
        <end position="55"/>
    </location>
</feature>
<gene>
    <name evidence="3" type="ORF">HO173_000019</name>
</gene>
<keyword evidence="2" id="KW-1133">Transmembrane helix</keyword>
<proteinExistence type="predicted"/>
<evidence type="ECO:0000313" key="4">
    <source>
        <dbReference type="Proteomes" id="UP000578531"/>
    </source>
</evidence>
<dbReference type="Proteomes" id="UP000578531">
    <property type="component" value="Unassembled WGS sequence"/>
</dbReference>
<reference evidence="3 4" key="1">
    <citation type="journal article" date="2020" name="Genomics">
        <title>Complete, high-quality genomes from long-read metagenomic sequencing of two wolf lichen thalli reveals enigmatic genome architecture.</title>
        <authorList>
            <person name="McKenzie S.K."/>
            <person name="Walston R.F."/>
            <person name="Allen J.L."/>
        </authorList>
    </citation>
    <scope>NUCLEOTIDE SEQUENCE [LARGE SCALE GENOMIC DNA]</scope>
    <source>
        <strain evidence="3">WasteWater2</strain>
    </source>
</reference>
<dbReference type="OrthoDB" id="1600564at2759"/>
<dbReference type="GO" id="GO:0016788">
    <property type="term" value="F:hydrolase activity, acting on ester bonds"/>
    <property type="evidence" value="ECO:0007669"/>
    <property type="project" value="InterPro"/>
</dbReference>
<protein>
    <recommendedName>
        <fullName evidence="5">Carbohydrate esterase family 16 protein</fullName>
    </recommendedName>
</protein>
<dbReference type="GeneID" id="59281699"/>
<dbReference type="Gene3D" id="3.40.50.1110">
    <property type="entry name" value="SGNH hydrolase"/>
    <property type="match status" value="1"/>
</dbReference>
<name>A0A8H6G6F0_9LECA</name>
<sequence>MRVPKDVDGAQDMYEYVPKDLYASLRNPALALPRRVLSFLTIAVPFSIFWLLLSYDRLPSFLSKGNARTTTTTHWHGWANVENIIVFGDSYTSTDFKPQKEQPSPTNPFGNPALPKSSSIDQKWIHYLTMTYNSSAIRTYNMANYGATMDGFVRFYHEHFMPHYGIANHTGAAGWNATNSLFATFFGINDVRRCTDQPLSKDDCGEIYASLFAIYGFLLEQVNSPHPRPPISEWESKLTLPQQLYTAGARNFLLLNIPPLDRMPFSRKWGHPVPPRAVAAWNAGLASLASDLSLRHADATVFLFDTHALFDEVIDDPKSYPQTSGYKNTTDNCEEYKSAGDKNDFDDVCGIQLERYLWHDALHPTTAVHEAMAAQIAQMLEAGLTGRGGKGG</sequence>
<comment type="caution">
    <text evidence="3">The sequence shown here is derived from an EMBL/GenBank/DDBJ whole genome shotgun (WGS) entry which is preliminary data.</text>
</comment>
<dbReference type="PANTHER" id="PTHR45648">
    <property type="entry name" value="GDSL LIPASE/ACYLHYDROLASE FAMILY PROTEIN (AFU_ORTHOLOGUE AFUA_4G14700)"/>
    <property type="match status" value="1"/>
</dbReference>
<dbReference type="CDD" id="cd01846">
    <property type="entry name" value="fatty_acyltransferase_like"/>
    <property type="match status" value="1"/>
</dbReference>
<dbReference type="RefSeq" id="XP_037170549.1">
    <property type="nucleotide sequence ID" value="XM_037301970.1"/>
</dbReference>
<organism evidence="3 4">
    <name type="scientific">Letharia columbiana</name>
    <dbReference type="NCBI Taxonomy" id="112416"/>
    <lineage>
        <taxon>Eukaryota</taxon>
        <taxon>Fungi</taxon>
        <taxon>Dikarya</taxon>
        <taxon>Ascomycota</taxon>
        <taxon>Pezizomycotina</taxon>
        <taxon>Lecanoromycetes</taxon>
        <taxon>OSLEUM clade</taxon>
        <taxon>Lecanoromycetidae</taxon>
        <taxon>Lecanorales</taxon>
        <taxon>Lecanorineae</taxon>
        <taxon>Parmeliaceae</taxon>
        <taxon>Letharia</taxon>
    </lineage>
</organism>
<dbReference type="AlphaFoldDB" id="A0A8H6G6F0"/>
<evidence type="ECO:0000256" key="1">
    <source>
        <dbReference type="ARBA" id="ARBA00022801"/>
    </source>
</evidence>
<dbReference type="InterPro" id="IPR051058">
    <property type="entry name" value="GDSL_Est/Lipase"/>
</dbReference>
<evidence type="ECO:0000313" key="3">
    <source>
        <dbReference type="EMBL" id="KAF6241309.1"/>
    </source>
</evidence>
<evidence type="ECO:0000256" key="2">
    <source>
        <dbReference type="SAM" id="Phobius"/>
    </source>
</evidence>
<evidence type="ECO:0008006" key="5">
    <source>
        <dbReference type="Google" id="ProtNLM"/>
    </source>
</evidence>
<dbReference type="InterPro" id="IPR036514">
    <property type="entry name" value="SGNH_hydro_sf"/>
</dbReference>
<accession>A0A8H6G6F0</accession>
<keyword evidence="1" id="KW-0378">Hydrolase</keyword>
<keyword evidence="4" id="KW-1185">Reference proteome</keyword>
<dbReference type="SUPFAM" id="SSF52266">
    <property type="entry name" value="SGNH hydrolase"/>
    <property type="match status" value="1"/>
</dbReference>
<dbReference type="InterPro" id="IPR001087">
    <property type="entry name" value="GDSL"/>
</dbReference>